<comment type="caution">
    <text evidence="1">The sequence shown here is derived from an EMBL/GenBank/DDBJ whole genome shotgun (WGS) entry which is preliminary data.</text>
</comment>
<protein>
    <submittedName>
        <fullName evidence="1">Uncharacterized protein</fullName>
    </submittedName>
</protein>
<proteinExistence type="predicted"/>
<gene>
    <name evidence="1" type="ORF">GWK47_003120</name>
</gene>
<organism evidence="1 2">
    <name type="scientific">Chionoecetes opilio</name>
    <name type="common">Atlantic snow crab</name>
    <name type="synonym">Cancer opilio</name>
    <dbReference type="NCBI Taxonomy" id="41210"/>
    <lineage>
        <taxon>Eukaryota</taxon>
        <taxon>Metazoa</taxon>
        <taxon>Ecdysozoa</taxon>
        <taxon>Arthropoda</taxon>
        <taxon>Crustacea</taxon>
        <taxon>Multicrustacea</taxon>
        <taxon>Malacostraca</taxon>
        <taxon>Eumalacostraca</taxon>
        <taxon>Eucarida</taxon>
        <taxon>Decapoda</taxon>
        <taxon>Pleocyemata</taxon>
        <taxon>Brachyura</taxon>
        <taxon>Eubrachyura</taxon>
        <taxon>Majoidea</taxon>
        <taxon>Majidae</taxon>
        <taxon>Chionoecetes</taxon>
    </lineage>
</organism>
<evidence type="ECO:0000313" key="2">
    <source>
        <dbReference type="Proteomes" id="UP000770661"/>
    </source>
</evidence>
<name>A0A8J8WDK9_CHIOP</name>
<keyword evidence="2" id="KW-1185">Reference proteome</keyword>
<dbReference type="EMBL" id="JACEEZ010025905">
    <property type="protein sequence ID" value="KAG0696287.1"/>
    <property type="molecule type" value="Genomic_DNA"/>
</dbReference>
<dbReference type="Proteomes" id="UP000770661">
    <property type="component" value="Unassembled WGS sequence"/>
</dbReference>
<accession>A0A8J8WDK9</accession>
<sequence>MINQETVNVENAQTIGIQQRQAFESSWPEGFHKPIVNRVKTMFGNQAKKTHTTDKKGQMDCELIFSRLMILIQYRDIDVNSVMGYELAPLPTSLFDGTKDQPEMRIAKTKATLKKTLQHQEQHKGCTICWSAALQRTCHYADNANSLPRHVVLNVAHNKEQLIEMITEELLDRTHGLRLPNRLVVTGKADTPVEVWQGVQVERSDLQTNHKEADVIIPHQVVQFVSNTRKT</sequence>
<reference evidence="1" key="1">
    <citation type="submission" date="2020-07" db="EMBL/GenBank/DDBJ databases">
        <title>The High-quality genome of the commercially important snow crab, Chionoecetes opilio.</title>
        <authorList>
            <person name="Jeong J.-H."/>
            <person name="Ryu S."/>
        </authorList>
    </citation>
    <scope>NUCLEOTIDE SEQUENCE</scope>
    <source>
        <strain evidence="1">MADBK_172401_WGS</strain>
        <tissue evidence="1">Digestive gland</tissue>
    </source>
</reference>
<dbReference type="AlphaFoldDB" id="A0A8J8WDK9"/>
<evidence type="ECO:0000313" key="1">
    <source>
        <dbReference type="EMBL" id="KAG0696287.1"/>
    </source>
</evidence>